<dbReference type="PANTHER" id="PTHR43289">
    <property type="entry name" value="MITOGEN-ACTIVATED PROTEIN KINASE KINASE KINASE 20-RELATED"/>
    <property type="match status" value="1"/>
</dbReference>
<keyword evidence="2" id="KW-0547">Nucleotide-binding</keyword>
<dbReference type="SMART" id="SM00220">
    <property type="entry name" value="S_TKc"/>
    <property type="match status" value="1"/>
</dbReference>
<dbReference type="PANTHER" id="PTHR43289:SF6">
    <property type="entry name" value="SERINE_THREONINE-PROTEIN KINASE NEKL-3"/>
    <property type="match status" value="1"/>
</dbReference>
<dbReference type="InterPro" id="IPR036388">
    <property type="entry name" value="WH-like_DNA-bd_sf"/>
</dbReference>
<feature type="domain" description="OmpR/PhoB-type" evidence="8">
    <location>
        <begin position="71"/>
        <end position="169"/>
    </location>
</feature>
<evidence type="ECO:0000259" key="8">
    <source>
        <dbReference type="PROSITE" id="PS51755"/>
    </source>
</evidence>
<dbReference type="GO" id="GO:0005524">
    <property type="term" value="F:ATP binding"/>
    <property type="evidence" value="ECO:0007669"/>
    <property type="project" value="UniProtKB-KW"/>
</dbReference>
<dbReference type="GO" id="GO:0004674">
    <property type="term" value="F:protein serine/threonine kinase activity"/>
    <property type="evidence" value="ECO:0007669"/>
    <property type="project" value="TreeGrafter"/>
</dbReference>
<dbReference type="InterPro" id="IPR008271">
    <property type="entry name" value="Ser/Thr_kinase_AS"/>
</dbReference>
<comment type="caution">
    <text evidence="9">The sequence shown here is derived from an EMBL/GenBank/DDBJ whole genome shotgun (WGS) entry which is preliminary data.</text>
</comment>
<accession>A0A5C5U657</accession>
<dbReference type="InterPro" id="IPR000719">
    <property type="entry name" value="Prot_kinase_dom"/>
</dbReference>
<keyword evidence="3" id="KW-0418">Kinase</keyword>
<dbReference type="Gene3D" id="1.25.40.10">
    <property type="entry name" value="Tetratricopeptide repeat domain"/>
    <property type="match status" value="2"/>
</dbReference>
<evidence type="ECO:0000256" key="3">
    <source>
        <dbReference type="ARBA" id="ARBA00022777"/>
    </source>
</evidence>
<evidence type="ECO:0000256" key="4">
    <source>
        <dbReference type="ARBA" id="ARBA00022840"/>
    </source>
</evidence>
<evidence type="ECO:0000259" key="7">
    <source>
        <dbReference type="PROSITE" id="PS50011"/>
    </source>
</evidence>
<keyword evidence="5 6" id="KW-0238">DNA-binding</keyword>
<dbReference type="InterPro" id="IPR011990">
    <property type="entry name" value="TPR-like_helical_dom_sf"/>
</dbReference>
<dbReference type="Gene3D" id="1.10.10.10">
    <property type="entry name" value="Winged helix-like DNA-binding domain superfamily/Winged helix DNA-binding domain"/>
    <property type="match status" value="1"/>
</dbReference>
<dbReference type="GO" id="GO:0003677">
    <property type="term" value="F:DNA binding"/>
    <property type="evidence" value="ECO:0007669"/>
    <property type="project" value="UniProtKB-UniRule"/>
</dbReference>
<keyword evidence="1" id="KW-0808">Transferase</keyword>
<dbReference type="PROSITE" id="PS50011">
    <property type="entry name" value="PROTEIN_KINASE_DOM"/>
    <property type="match status" value="1"/>
</dbReference>
<dbReference type="PROSITE" id="PS00108">
    <property type="entry name" value="PROTEIN_KINASE_ST"/>
    <property type="match status" value="1"/>
</dbReference>
<dbReference type="GO" id="GO:0000160">
    <property type="term" value="P:phosphorelay signal transduction system"/>
    <property type="evidence" value="ECO:0007669"/>
    <property type="project" value="InterPro"/>
</dbReference>
<organism evidence="9 10">
    <name type="scientific">Luteimonas wenzhouensis</name>
    <dbReference type="NCBI Taxonomy" id="2599615"/>
    <lineage>
        <taxon>Bacteria</taxon>
        <taxon>Pseudomonadati</taxon>
        <taxon>Pseudomonadota</taxon>
        <taxon>Gammaproteobacteria</taxon>
        <taxon>Lysobacterales</taxon>
        <taxon>Lysobacteraceae</taxon>
        <taxon>Luteimonas</taxon>
    </lineage>
</organism>
<dbReference type="Pfam" id="PF00486">
    <property type="entry name" value="Trans_reg_C"/>
    <property type="match status" value="1"/>
</dbReference>
<dbReference type="Pfam" id="PF00069">
    <property type="entry name" value="Pkinase"/>
    <property type="match status" value="1"/>
</dbReference>
<dbReference type="Gene3D" id="1.10.510.10">
    <property type="entry name" value="Transferase(Phosphotransferase) domain 1"/>
    <property type="match status" value="1"/>
</dbReference>
<name>A0A5C5U657_9GAMM</name>
<dbReference type="CDD" id="cd00383">
    <property type="entry name" value="trans_reg_C"/>
    <property type="match status" value="1"/>
</dbReference>
<keyword evidence="10" id="KW-1185">Reference proteome</keyword>
<reference evidence="9 10" key="1">
    <citation type="submission" date="2019-07" db="EMBL/GenBank/DDBJ databases">
        <title>Luteimonas sp. YD-1 nov., isolated from acidic soil.</title>
        <authorList>
            <person name="Zhou J."/>
        </authorList>
    </citation>
    <scope>NUCLEOTIDE SEQUENCE [LARGE SCALE GENOMIC DNA]</scope>
    <source>
        <strain evidence="9 10">YD-1</strain>
    </source>
</reference>
<dbReference type="GO" id="GO:0006355">
    <property type="term" value="P:regulation of DNA-templated transcription"/>
    <property type="evidence" value="ECO:0007669"/>
    <property type="project" value="InterPro"/>
</dbReference>
<dbReference type="OrthoDB" id="1971692at2"/>
<evidence type="ECO:0000256" key="6">
    <source>
        <dbReference type="PROSITE-ProRule" id="PRU01091"/>
    </source>
</evidence>
<dbReference type="InterPro" id="IPR016032">
    <property type="entry name" value="Sig_transdc_resp-reg_C-effctor"/>
</dbReference>
<keyword evidence="4" id="KW-0067">ATP-binding</keyword>
<evidence type="ECO:0000256" key="2">
    <source>
        <dbReference type="ARBA" id="ARBA00022741"/>
    </source>
</evidence>
<gene>
    <name evidence="9" type="ORF">FQY79_06230</name>
</gene>
<dbReference type="PROSITE" id="PS51755">
    <property type="entry name" value="OMPR_PHOB"/>
    <property type="match status" value="1"/>
</dbReference>
<evidence type="ECO:0000313" key="9">
    <source>
        <dbReference type="EMBL" id="TWT20890.1"/>
    </source>
</evidence>
<feature type="DNA-binding region" description="OmpR/PhoB-type" evidence="6">
    <location>
        <begin position="71"/>
        <end position="169"/>
    </location>
</feature>
<sequence length="977" mass="106048">MAQTRYACIASPPSPVPARILPGPRSGVLTAASRNLQAVHRGGAGGHGEGFPVAARGYDPGMSQALPPPDDRVYRWRFGAVEFDEARHELRVSGLPVEVEHKPLQVLALLLRHVGEVVTKEELFETVWAGRVTVDHVLATAIGKLRKALDAGGESRIVTVPRIGYRFEGPVERIAVGHRPSAELTFEPGQPVPGREHFLLERPLGQTLGSEVWLARQPRSREARVFKFARGGERLSAIKREATLMRVLRDTLGERDDFVRVLDWNFETEPCFLECEYGGESLPEWAGAHAEFAGWDQARRLDFFLQVAVAVDAAHGVGVLHKDIKPANILVRPRRDGGWQACLTDFGSSRLLQPGRLAELGITGLGLTVTRPDAGSSGGTPLYLAPELVAGQPPTVRSDLYALGVLLYQLLVGDLRRPMAPGWERDIDDPLLVEDISRATDGDPARRLGSVAGLAERLASLPRRREEARQRADTARSAEQAQRALEQARARRPWIAATIGMLSIGLVASSLLWYRSERLREAAAMQAARAEAVAAFLSDDLLGALSPGGSGYERDPTVREVLELASSQVAERFPDDPATRGGVHAALGQAWRTLGDRERSVAHLREAERDYARAFGPADPLTLRTRYALVRTLAYSNTAAHITEAGALLDATDAMLGTGLHGDDDLALDAAYARGVFHFQQLQIEPAMQAYRRADRLQRLLRPDDALMAATIRENLADGTLRQGDLAGAVAQLRAMLADPLFDARRIGEGKAAGHRIMLARALRNLGRYDEALPLAEAAAAATGRILGPDDYTTLVQLSTVASIHDYAGRCGQALEIARVVRARMAARYGEERQATLIETGNLGFKEYDCGDREAGLDHLRRAERGLRERYGADNVAAHSFRYALARALADEGRHEEGLRAVDGLSVEALTAGDSTPGWEHRLRALRGRLLLQAGDLAAGRELLAGALPALEALGSEDPEDIARLRALLATTAGGGE</sequence>
<dbReference type="SMART" id="SM00862">
    <property type="entry name" value="Trans_reg_C"/>
    <property type="match status" value="1"/>
</dbReference>
<evidence type="ECO:0000313" key="10">
    <source>
        <dbReference type="Proteomes" id="UP000315949"/>
    </source>
</evidence>
<dbReference type="InterPro" id="IPR001867">
    <property type="entry name" value="OmpR/PhoB-type_DNA-bd"/>
</dbReference>
<dbReference type="EMBL" id="VOHE01000002">
    <property type="protein sequence ID" value="TWT20890.1"/>
    <property type="molecule type" value="Genomic_DNA"/>
</dbReference>
<protein>
    <submittedName>
        <fullName evidence="9">Tetratricopeptide repeat protein</fullName>
    </submittedName>
</protein>
<dbReference type="SUPFAM" id="SSF48452">
    <property type="entry name" value="TPR-like"/>
    <property type="match status" value="1"/>
</dbReference>
<dbReference type="SUPFAM" id="SSF46894">
    <property type="entry name" value="C-terminal effector domain of the bipartite response regulators"/>
    <property type="match status" value="1"/>
</dbReference>
<dbReference type="AlphaFoldDB" id="A0A5C5U657"/>
<evidence type="ECO:0000256" key="5">
    <source>
        <dbReference type="ARBA" id="ARBA00023125"/>
    </source>
</evidence>
<dbReference type="Proteomes" id="UP000315949">
    <property type="component" value="Unassembled WGS sequence"/>
</dbReference>
<feature type="domain" description="Protein kinase" evidence="7">
    <location>
        <begin position="198"/>
        <end position="495"/>
    </location>
</feature>
<dbReference type="SUPFAM" id="SSF56112">
    <property type="entry name" value="Protein kinase-like (PK-like)"/>
    <property type="match status" value="1"/>
</dbReference>
<dbReference type="InterPro" id="IPR011009">
    <property type="entry name" value="Kinase-like_dom_sf"/>
</dbReference>
<evidence type="ECO:0000256" key="1">
    <source>
        <dbReference type="ARBA" id="ARBA00022679"/>
    </source>
</evidence>
<proteinExistence type="predicted"/>